<organism evidence="3 4">
    <name type="scientific">Clostridium aquiflavi</name>
    <dbReference type="NCBI Taxonomy" id="3073603"/>
    <lineage>
        <taxon>Bacteria</taxon>
        <taxon>Bacillati</taxon>
        <taxon>Bacillota</taxon>
        <taxon>Clostridia</taxon>
        <taxon>Eubacteriales</taxon>
        <taxon>Clostridiaceae</taxon>
        <taxon>Clostridium</taxon>
    </lineage>
</organism>
<dbReference type="InterPro" id="IPR009061">
    <property type="entry name" value="DNA-bd_dom_put_sf"/>
</dbReference>
<evidence type="ECO:0000259" key="2">
    <source>
        <dbReference type="PROSITE" id="PS50937"/>
    </source>
</evidence>
<name>A0ABU1EL21_9CLOT</name>
<dbReference type="InterPro" id="IPR010499">
    <property type="entry name" value="AraC_E-bd"/>
</dbReference>
<reference evidence="3 4" key="1">
    <citation type="submission" date="2023-09" db="EMBL/GenBank/DDBJ databases">
        <authorList>
            <person name="Zhai L."/>
        </authorList>
    </citation>
    <scope>NUCLEOTIDE SEQUENCE [LARGE SCALE GENOMIC DNA]</scope>
    <source>
        <strain evidence="3 4">5 N-1</strain>
    </source>
</reference>
<dbReference type="Pfam" id="PF13411">
    <property type="entry name" value="MerR_1"/>
    <property type="match status" value="1"/>
</dbReference>
<dbReference type="SMART" id="SM00422">
    <property type="entry name" value="HTH_MERR"/>
    <property type="match status" value="1"/>
</dbReference>
<dbReference type="Gene3D" id="1.10.1660.10">
    <property type="match status" value="1"/>
</dbReference>
<evidence type="ECO:0000256" key="1">
    <source>
        <dbReference type="ARBA" id="ARBA00023125"/>
    </source>
</evidence>
<comment type="caution">
    <text evidence="3">The sequence shown here is derived from an EMBL/GenBank/DDBJ whole genome shotgun (WGS) entry which is preliminary data.</text>
</comment>
<dbReference type="RefSeq" id="WP_309556920.1">
    <property type="nucleotide sequence ID" value="NZ_JAVJAN010000067.1"/>
</dbReference>
<dbReference type="SUPFAM" id="SSF46955">
    <property type="entry name" value="Putative DNA-binding domain"/>
    <property type="match status" value="1"/>
</dbReference>
<evidence type="ECO:0000313" key="4">
    <source>
        <dbReference type="Proteomes" id="UP001256646"/>
    </source>
</evidence>
<keyword evidence="1" id="KW-0238">DNA-binding</keyword>
<dbReference type="InterPro" id="IPR047057">
    <property type="entry name" value="MerR_fam"/>
</dbReference>
<keyword evidence="4" id="KW-1185">Reference proteome</keyword>
<feature type="domain" description="HTH merR-type" evidence="2">
    <location>
        <begin position="1"/>
        <end position="71"/>
    </location>
</feature>
<dbReference type="InterPro" id="IPR011256">
    <property type="entry name" value="Reg_factor_effector_dom_sf"/>
</dbReference>
<proteinExistence type="predicted"/>
<dbReference type="InterPro" id="IPR029442">
    <property type="entry name" value="GyrI-like"/>
</dbReference>
<protein>
    <submittedName>
        <fullName evidence="3">MerR family transcriptional regulator</fullName>
    </submittedName>
</protein>
<dbReference type="PROSITE" id="PS50937">
    <property type="entry name" value="HTH_MERR_2"/>
    <property type="match status" value="1"/>
</dbReference>
<dbReference type="Proteomes" id="UP001256646">
    <property type="component" value="Unassembled WGS sequence"/>
</dbReference>
<accession>A0ABU1EL21</accession>
<dbReference type="Pfam" id="PF06445">
    <property type="entry name" value="GyrI-like"/>
    <property type="match status" value="1"/>
</dbReference>
<dbReference type="PANTHER" id="PTHR30204:SF97">
    <property type="entry name" value="MERR FAMILY REGULATORY PROTEIN"/>
    <property type="match status" value="1"/>
</dbReference>
<gene>
    <name evidence="3" type="ORF">RGC78_15515</name>
</gene>
<dbReference type="PANTHER" id="PTHR30204">
    <property type="entry name" value="REDOX-CYCLING DRUG-SENSING TRANSCRIPTIONAL ACTIVATOR SOXR"/>
    <property type="match status" value="1"/>
</dbReference>
<dbReference type="SMART" id="SM00871">
    <property type="entry name" value="AraC_E_bind"/>
    <property type="match status" value="1"/>
</dbReference>
<dbReference type="Gene3D" id="3.20.80.10">
    <property type="entry name" value="Regulatory factor, effector binding domain"/>
    <property type="match status" value="1"/>
</dbReference>
<evidence type="ECO:0000313" key="3">
    <source>
        <dbReference type="EMBL" id="MDR5588878.1"/>
    </source>
</evidence>
<dbReference type="InterPro" id="IPR000551">
    <property type="entry name" value="MerR-type_HTH_dom"/>
</dbReference>
<dbReference type="SUPFAM" id="SSF55136">
    <property type="entry name" value="Probable bacterial effector-binding domain"/>
    <property type="match status" value="1"/>
</dbReference>
<dbReference type="EMBL" id="JAVJAN010000067">
    <property type="protein sequence ID" value="MDR5588878.1"/>
    <property type="molecule type" value="Genomic_DNA"/>
</dbReference>
<sequence>MLSIGEFSKICKVTTRTLRHYDDIDLIKPAEINSENSYRFYSIGQIRTMLLISRLKNYSFSLDEIKTILNTHDNKLLIEKIKDKKNHIEITIKRYKYIEHEMENDLLNLKNGVDIMSFIEDINVSLIETQDINILSNRQIMGVNEYGKYIGNLFEEVSKKNLTVLGCPMSIYHDNEFNHNHNDTEVALPIKEKINNTRVLKGNLCAMVTFEGPYSNLSCAYGKITEWINLNNYRIIDLPYEKYIKGPMDGKIITEIYFPVEII</sequence>